<gene>
    <name evidence="1" type="ORF">EJB05_01140</name>
</gene>
<sequence length="64" mass="7329">MGRHRLGHLRRRSPYVHELAEAHDGKLAEAHDGYLAGKLALLVVDIGVVRIRGHHRQEWCSREV</sequence>
<proteinExistence type="predicted"/>
<dbReference type="EMBL" id="RWGY01000002">
    <property type="protein sequence ID" value="TVU49803.1"/>
    <property type="molecule type" value="Genomic_DNA"/>
</dbReference>
<name>A0A5J9WNW1_9POAL</name>
<feature type="non-terminal residue" evidence="1">
    <location>
        <position position="1"/>
    </location>
</feature>
<dbReference type="Proteomes" id="UP000324897">
    <property type="component" value="Chromosome 6"/>
</dbReference>
<keyword evidence="2" id="KW-1185">Reference proteome</keyword>
<comment type="caution">
    <text evidence="1">The sequence shown here is derived from an EMBL/GenBank/DDBJ whole genome shotgun (WGS) entry which is preliminary data.</text>
</comment>
<evidence type="ECO:0000313" key="2">
    <source>
        <dbReference type="Proteomes" id="UP000324897"/>
    </source>
</evidence>
<dbReference type="Gramene" id="TVU49803">
    <property type="protein sequence ID" value="TVU49803"/>
    <property type="gene ID" value="EJB05_01140"/>
</dbReference>
<dbReference type="AlphaFoldDB" id="A0A5J9WNW1"/>
<accession>A0A5J9WNW1</accession>
<protein>
    <submittedName>
        <fullName evidence="1">Uncharacterized protein</fullName>
    </submittedName>
</protein>
<reference evidence="1 2" key="1">
    <citation type="journal article" date="2019" name="Sci. Rep.">
        <title>A high-quality genome of Eragrostis curvula grass provides insights into Poaceae evolution and supports new strategies to enhance forage quality.</title>
        <authorList>
            <person name="Carballo J."/>
            <person name="Santos B.A.C.M."/>
            <person name="Zappacosta D."/>
            <person name="Garbus I."/>
            <person name="Selva J.P."/>
            <person name="Gallo C.A."/>
            <person name="Diaz A."/>
            <person name="Albertini E."/>
            <person name="Caccamo M."/>
            <person name="Echenique V."/>
        </authorList>
    </citation>
    <scope>NUCLEOTIDE SEQUENCE [LARGE SCALE GENOMIC DNA]</scope>
    <source>
        <strain evidence="2">cv. Victoria</strain>
        <tissue evidence="1">Leaf</tissue>
    </source>
</reference>
<organism evidence="1 2">
    <name type="scientific">Eragrostis curvula</name>
    <name type="common">weeping love grass</name>
    <dbReference type="NCBI Taxonomy" id="38414"/>
    <lineage>
        <taxon>Eukaryota</taxon>
        <taxon>Viridiplantae</taxon>
        <taxon>Streptophyta</taxon>
        <taxon>Embryophyta</taxon>
        <taxon>Tracheophyta</taxon>
        <taxon>Spermatophyta</taxon>
        <taxon>Magnoliopsida</taxon>
        <taxon>Liliopsida</taxon>
        <taxon>Poales</taxon>
        <taxon>Poaceae</taxon>
        <taxon>PACMAD clade</taxon>
        <taxon>Chloridoideae</taxon>
        <taxon>Eragrostideae</taxon>
        <taxon>Eragrostidinae</taxon>
        <taxon>Eragrostis</taxon>
    </lineage>
</organism>
<evidence type="ECO:0000313" key="1">
    <source>
        <dbReference type="EMBL" id="TVU49803.1"/>
    </source>
</evidence>